<evidence type="ECO:0000256" key="1">
    <source>
        <dbReference type="SAM" id="Phobius"/>
    </source>
</evidence>
<sequence length="79" mass="8870">MRKSFEMAAIVGGVVVGLLLAHWLGVDRVVGTVWHNIVWLVTPHDADNVTVFNDGFYESKFDDCEQGFQAACEWLKESN</sequence>
<protein>
    <submittedName>
        <fullName evidence="2">Uncharacterized protein</fullName>
    </submittedName>
</protein>
<evidence type="ECO:0000313" key="2">
    <source>
        <dbReference type="EMBL" id="RGD62435.1"/>
    </source>
</evidence>
<keyword evidence="3" id="KW-1185">Reference proteome</keyword>
<accession>A0A373A4S9</accession>
<reference evidence="2 3" key="1">
    <citation type="submission" date="2018-08" db="EMBL/GenBank/DDBJ databases">
        <title>Diversity &amp; Physiological Properties of Lignin-Decomposing Actinobacteria from Soil.</title>
        <authorList>
            <person name="Roh S.G."/>
            <person name="Kim S.B."/>
        </authorList>
    </citation>
    <scope>NUCLEOTIDE SEQUENCE [LARGE SCALE GENOMIC DNA]</scope>
    <source>
        <strain evidence="2 3">MMS17-GH009</strain>
    </source>
</reference>
<dbReference type="RefSeq" id="WP_117490878.1">
    <property type="nucleotide sequence ID" value="NZ_QVIG01000001.1"/>
</dbReference>
<dbReference type="EMBL" id="QVIG01000001">
    <property type="protein sequence ID" value="RGD62435.1"/>
    <property type="molecule type" value="Genomic_DNA"/>
</dbReference>
<keyword evidence="1" id="KW-1133">Transmembrane helix</keyword>
<evidence type="ECO:0000313" key="3">
    <source>
        <dbReference type="Proteomes" id="UP000263377"/>
    </source>
</evidence>
<proteinExistence type="predicted"/>
<gene>
    <name evidence="2" type="ORF">DR950_35975</name>
</gene>
<dbReference type="Proteomes" id="UP000263377">
    <property type="component" value="Unassembled WGS sequence"/>
</dbReference>
<organism evidence="2 3">
    <name type="scientific">Kitasatospora xanthocidica</name>
    <dbReference type="NCBI Taxonomy" id="83382"/>
    <lineage>
        <taxon>Bacteria</taxon>
        <taxon>Bacillati</taxon>
        <taxon>Actinomycetota</taxon>
        <taxon>Actinomycetes</taxon>
        <taxon>Kitasatosporales</taxon>
        <taxon>Streptomycetaceae</taxon>
        <taxon>Kitasatospora</taxon>
    </lineage>
</organism>
<feature type="transmembrane region" description="Helical" evidence="1">
    <location>
        <begin position="7"/>
        <end position="26"/>
    </location>
</feature>
<comment type="caution">
    <text evidence="2">The sequence shown here is derived from an EMBL/GenBank/DDBJ whole genome shotgun (WGS) entry which is preliminary data.</text>
</comment>
<dbReference type="AlphaFoldDB" id="A0A373A4S9"/>
<name>A0A373A4S9_9ACTN</name>
<keyword evidence="1" id="KW-0472">Membrane</keyword>
<keyword evidence="1" id="KW-0812">Transmembrane</keyword>